<comment type="caution">
    <text evidence="1">The sequence shown here is derived from an EMBL/GenBank/DDBJ whole genome shotgun (WGS) entry which is preliminary data.</text>
</comment>
<reference evidence="1" key="1">
    <citation type="submission" date="2018-12" db="EMBL/GenBank/DDBJ databases">
        <authorList>
            <person name="Will S."/>
            <person name="Neumann-Schaal M."/>
            <person name="Henke P."/>
        </authorList>
    </citation>
    <scope>NUCLEOTIDE SEQUENCE</scope>
    <source>
        <strain evidence="1">PCC 7102</strain>
    </source>
</reference>
<evidence type="ECO:0000313" key="2">
    <source>
        <dbReference type="Proteomes" id="UP000271624"/>
    </source>
</evidence>
<protein>
    <submittedName>
        <fullName evidence="1">Uncharacterized protein</fullName>
    </submittedName>
</protein>
<dbReference type="AlphaFoldDB" id="A0A433VAV8"/>
<reference evidence="1" key="2">
    <citation type="journal article" date="2019" name="Genome Biol. Evol.">
        <title>Day and night: Metabolic profiles and evolutionary relationships of six axenic non-marine cyanobacteria.</title>
        <authorList>
            <person name="Will S.E."/>
            <person name="Henke P."/>
            <person name="Boedeker C."/>
            <person name="Huang S."/>
            <person name="Brinkmann H."/>
            <person name="Rohde M."/>
            <person name="Jarek M."/>
            <person name="Friedl T."/>
            <person name="Seufert S."/>
            <person name="Schumacher M."/>
            <person name="Overmann J."/>
            <person name="Neumann-Schaal M."/>
            <person name="Petersen J."/>
        </authorList>
    </citation>
    <scope>NUCLEOTIDE SEQUENCE [LARGE SCALE GENOMIC DNA]</scope>
    <source>
        <strain evidence="1">PCC 7102</strain>
    </source>
</reference>
<proteinExistence type="predicted"/>
<keyword evidence="2" id="KW-1185">Reference proteome</keyword>
<gene>
    <name evidence="1" type="ORF">DSM106972_054570</name>
</gene>
<accession>A0A433VAV8</accession>
<sequence>MKLKEIGLVVTSLTVTIIGMGINSSSAQAASFLGEDIQYFGNPNTNRAAQDAPDVSKLTNSYNAEQQFLKALTGRSFKTVNFEASEGFDQINETGVKLDYNVDLTKNDGNIVRMNIFDSNSGRDTSLHTTIQKTNGKSNGSNTNVSGGRYGISDAGLTKQQRLNNQFLNTNAGKDSNLIFSFSEAISGFGFYGTDFERGAIMGYELTRLDGSTKFVNLPLTLSDPNAKVKIRGTAFYSGYIADSQEDYFTKVQFKIKDGEQGTNDIVAFDRMTFASAPVKTNLSKAVPEPSLGFLALGAVISGAAFKRRKQFCNMS</sequence>
<dbReference type="Proteomes" id="UP000271624">
    <property type="component" value="Unassembled WGS sequence"/>
</dbReference>
<organism evidence="1 2">
    <name type="scientific">Dulcicalothrix desertica PCC 7102</name>
    <dbReference type="NCBI Taxonomy" id="232991"/>
    <lineage>
        <taxon>Bacteria</taxon>
        <taxon>Bacillati</taxon>
        <taxon>Cyanobacteriota</taxon>
        <taxon>Cyanophyceae</taxon>
        <taxon>Nostocales</taxon>
        <taxon>Calotrichaceae</taxon>
        <taxon>Dulcicalothrix</taxon>
    </lineage>
</organism>
<dbReference type="OrthoDB" id="512258at2"/>
<dbReference type="EMBL" id="RSCL01000014">
    <property type="protein sequence ID" value="RUT03149.1"/>
    <property type="molecule type" value="Genomic_DNA"/>
</dbReference>
<dbReference type="RefSeq" id="WP_127083736.1">
    <property type="nucleotide sequence ID" value="NZ_RSCL01000014.1"/>
</dbReference>
<name>A0A433VAV8_9CYAN</name>
<evidence type="ECO:0000313" key="1">
    <source>
        <dbReference type="EMBL" id="RUT03149.1"/>
    </source>
</evidence>